<accession>A0ABQ5IAP6</accession>
<gene>
    <name evidence="2" type="ORF">Tco_1092608</name>
</gene>
<dbReference type="PANTHER" id="PTHR11439:SF495">
    <property type="entry name" value="REVERSE TRANSCRIPTASE, RNA-DEPENDENT DNA POLYMERASE-RELATED"/>
    <property type="match status" value="1"/>
</dbReference>
<dbReference type="EMBL" id="BQNB010020541">
    <property type="protein sequence ID" value="GJT97090.1"/>
    <property type="molecule type" value="Genomic_DNA"/>
</dbReference>
<feature type="compositionally biased region" description="Basic residues" evidence="1">
    <location>
        <begin position="310"/>
        <end position="322"/>
    </location>
</feature>
<name>A0ABQ5IAP6_9ASTR</name>
<reference evidence="2" key="2">
    <citation type="submission" date="2022-01" db="EMBL/GenBank/DDBJ databases">
        <authorList>
            <person name="Yamashiro T."/>
            <person name="Shiraishi A."/>
            <person name="Satake H."/>
            <person name="Nakayama K."/>
        </authorList>
    </citation>
    <scope>NUCLEOTIDE SEQUENCE</scope>
</reference>
<evidence type="ECO:0000313" key="2">
    <source>
        <dbReference type="EMBL" id="GJT97090.1"/>
    </source>
</evidence>
<keyword evidence="3" id="KW-1185">Reference proteome</keyword>
<sequence length="523" mass="59689">MEIFISQVNMVAEILKKSIYRCEVCSTPVDLEKPLVKDRDADDVDIPSYSKDIPSLSFAYTDSDYAGATQDMKSTIRGCQFLGNRLISWQCKKQTVVATTTTEAEYEAIMCYASSMGERTCISKWFKRNQKHIGPMAKEVGTQDPQSGASLFDVKHNMVAYLEKSKGSEGFHQTIDFLTASHDKECPHLMPIPLCICSELPLEDISSLRILKVMEWRWGMMMGWRRDGDDRGMMAVVGGGREKKSVEASGVVETALELQKQLDEREEVAAKVNEAHDIDWKSSKLIEEEIVQQDDVIAEQAMKESSRTAGGRRKKSFARKKAKETLSEESAKKQKLEDDTKKEELKVFLNIVPEEESLDVESLATKQDVLELYKLVKERFQTASPEGYDLLIWGDLNTLIEPDEEDEIWRCQQDWNLINWKLQNFCGVHVLLMDIGLVIHMMVEKKYPLSQDTLSKMLSRRLEVDHQSDMDYELIRFARSSWDQQVVAELNTAQDITNSTNWVSTARRKVSTASTELKIAKED</sequence>
<dbReference type="Proteomes" id="UP001151760">
    <property type="component" value="Unassembled WGS sequence"/>
</dbReference>
<evidence type="ECO:0000256" key="1">
    <source>
        <dbReference type="SAM" id="MobiDB-lite"/>
    </source>
</evidence>
<dbReference type="PANTHER" id="PTHR11439">
    <property type="entry name" value="GAG-POL-RELATED RETROTRANSPOSON"/>
    <property type="match status" value="1"/>
</dbReference>
<evidence type="ECO:0000313" key="3">
    <source>
        <dbReference type="Proteomes" id="UP001151760"/>
    </source>
</evidence>
<reference evidence="2" key="1">
    <citation type="journal article" date="2022" name="Int. J. Mol. Sci.">
        <title>Draft Genome of Tanacetum Coccineum: Genomic Comparison of Closely Related Tanacetum-Family Plants.</title>
        <authorList>
            <person name="Yamashiro T."/>
            <person name="Shiraishi A."/>
            <person name="Nakayama K."/>
            <person name="Satake H."/>
        </authorList>
    </citation>
    <scope>NUCLEOTIDE SEQUENCE</scope>
</reference>
<comment type="caution">
    <text evidence="2">The sequence shown here is derived from an EMBL/GenBank/DDBJ whole genome shotgun (WGS) entry which is preliminary data.</text>
</comment>
<feature type="compositionally biased region" description="Basic and acidic residues" evidence="1">
    <location>
        <begin position="323"/>
        <end position="336"/>
    </location>
</feature>
<proteinExistence type="predicted"/>
<feature type="region of interest" description="Disordered" evidence="1">
    <location>
        <begin position="301"/>
        <end position="336"/>
    </location>
</feature>
<organism evidence="2 3">
    <name type="scientific">Tanacetum coccineum</name>
    <dbReference type="NCBI Taxonomy" id="301880"/>
    <lineage>
        <taxon>Eukaryota</taxon>
        <taxon>Viridiplantae</taxon>
        <taxon>Streptophyta</taxon>
        <taxon>Embryophyta</taxon>
        <taxon>Tracheophyta</taxon>
        <taxon>Spermatophyta</taxon>
        <taxon>Magnoliopsida</taxon>
        <taxon>eudicotyledons</taxon>
        <taxon>Gunneridae</taxon>
        <taxon>Pentapetalae</taxon>
        <taxon>asterids</taxon>
        <taxon>campanulids</taxon>
        <taxon>Asterales</taxon>
        <taxon>Asteraceae</taxon>
        <taxon>Asteroideae</taxon>
        <taxon>Anthemideae</taxon>
        <taxon>Anthemidinae</taxon>
        <taxon>Tanacetum</taxon>
    </lineage>
</organism>
<protein>
    <submittedName>
        <fullName evidence="2">Uncharacterized protein</fullName>
    </submittedName>
</protein>